<dbReference type="EMBL" id="JAKOGI010000095">
    <property type="protein sequence ID" value="KAJ8444544.1"/>
    <property type="molecule type" value="Genomic_DNA"/>
</dbReference>
<dbReference type="InterPro" id="IPR046341">
    <property type="entry name" value="SET_dom_sf"/>
</dbReference>
<evidence type="ECO:0000256" key="3">
    <source>
        <dbReference type="ARBA" id="ARBA00022833"/>
    </source>
</evidence>
<dbReference type="PANTHER" id="PTHR47436:SF1">
    <property type="entry name" value="SET DOMAIN-CONTAINING PROTEIN"/>
    <property type="match status" value="1"/>
</dbReference>
<protein>
    <recommendedName>
        <fullName evidence="4">MYND-type domain-containing protein</fullName>
    </recommendedName>
</protein>
<dbReference type="OrthoDB" id="5945798at2759"/>
<dbReference type="PANTHER" id="PTHR47436">
    <property type="entry name" value="HISTONE-LYSINE N-METHYLTRANSFERASE ATXR2"/>
    <property type="match status" value="1"/>
</dbReference>
<evidence type="ECO:0000313" key="5">
    <source>
        <dbReference type="EMBL" id="KAJ8444544.1"/>
    </source>
</evidence>
<evidence type="ECO:0000256" key="1">
    <source>
        <dbReference type="ARBA" id="ARBA00022723"/>
    </source>
</evidence>
<evidence type="ECO:0000313" key="6">
    <source>
        <dbReference type="Proteomes" id="UP001153076"/>
    </source>
</evidence>
<name>A0A9Q1KJ99_9CARY</name>
<keyword evidence="2" id="KW-0863">Zinc-finger</keyword>
<keyword evidence="6" id="KW-1185">Reference proteome</keyword>
<dbReference type="GO" id="GO:0008270">
    <property type="term" value="F:zinc ion binding"/>
    <property type="evidence" value="ECO:0007669"/>
    <property type="project" value="UniProtKB-KW"/>
</dbReference>
<evidence type="ECO:0000256" key="2">
    <source>
        <dbReference type="ARBA" id="ARBA00022771"/>
    </source>
</evidence>
<dbReference type="SUPFAM" id="SSF144232">
    <property type="entry name" value="HIT/MYND zinc finger-like"/>
    <property type="match status" value="1"/>
</dbReference>
<sequence length="413" mass="45845">MGSICPFDVQFANEIAALLKTPASHIAQEYFDNLIEKRKCRGLQVKVDGVYANDAFDEGELVFKDQMLLGSQHSGNKMDCVVCSFCFRFIGSIEFQIGRRLYLQGLGVFAKCHSDSSDAEGDCSVMDNSALGECFTSGSMGKTPLPKEIIESLMDGRLVLPYSERFSLPSVFPCAGGCEEAFYCSKSCAETDWGTCHSLLCLGEKSKASSPSALYEFIEHANDTNDIFILAAKAISYTILRYKNLKEAYLERGDKVCNGSTAAVSLLLEAWKPISMGQKRRWWDCIALPEDVNKCDEAAFRRQIKDVAYELLKAAIFDEECALCILCLMHHATSPSPFRDDLVVASPVEDYFLYIDDLLESQKQDAEAVTRPILDALGEDYSICCQGTAFFPLQSCMNHSCCPTAKAFKREEV</sequence>
<reference evidence="5" key="1">
    <citation type="submission" date="2022-04" db="EMBL/GenBank/DDBJ databases">
        <title>Carnegiea gigantea Genome sequencing and assembly v2.</title>
        <authorList>
            <person name="Copetti D."/>
            <person name="Sanderson M.J."/>
            <person name="Burquez A."/>
            <person name="Wojciechowski M.F."/>
        </authorList>
    </citation>
    <scope>NUCLEOTIDE SEQUENCE</scope>
    <source>
        <strain evidence="5">SGP5-SGP5p</strain>
        <tissue evidence="5">Aerial part</tissue>
    </source>
</reference>
<proteinExistence type="predicted"/>
<dbReference type="InterPro" id="IPR002893">
    <property type="entry name" value="Znf_MYND"/>
</dbReference>
<dbReference type="SUPFAM" id="SSF82199">
    <property type="entry name" value="SET domain"/>
    <property type="match status" value="1"/>
</dbReference>
<dbReference type="Pfam" id="PF01753">
    <property type="entry name" value="zf-MYND"/>
    <property type="match status" value="1"/>
</dbReference>
<organism evidence="5 6">
    <name type="scientific">Carnegiea gigantea</name>
    <dbReference type="NCBI Taxonomy" id="171969"/>
    <lineage>
        <taxon>Eukaryota</taxon>
        <taxon>Viridiplantae</taxon>
        <taxon>Streptophyta</taxon>
        <taxon>Embryophyta</taxon>
        <taxon>Tracheophyta</taxon>
        <taxon>Spermatophyta</taxon>
        <taxon>Magnoliopsida</taxon>
        <taxon>eudicotyledons</taxon>
        <taxon>Gunneridae</taxon>
        <taxon>Pentapetalae</taxon>
        <taxon>Caryophyllales</taxon>
        <taxon>Cactineae</taxon>
        <taxon>Cactaceae</taxon>
        <taxon>Cactoideae</taxon>
        <taxon>Echinocereeae</taxon>
        <taxon>Carnegiea</taxon>
    </lineage>
</organism>
<keyword evidence="1" id="KW-0479">Metal-binding</keyword>
<dbReference type="InterPro" id="IPR044237">
    <property type="entry name" value="ATXR2-like"/>
</dbReference>
<dbReference type="Gene3D" id="6.10.140.2220">
    <property type="match status" value="1"/>
</dbReference>
<dbReference type="Proteomes" id="UP001153076">
    <property type="component" value="Unassembled WGS sequence"/>
</dbReference>
<feature type="domain" description="MYND-type" evidence="4">
    <location>
        <begin position="173"/>
        <end position="201"/>
    </location>
</feature>
<accession>A0A9Q1KJ99</accession>
<dbReference type="AlphaFoldDB" id="A0A9Q1KJ99"/>
<dbReference type="GO" id="GO:0008168">
    <property type="term" value="F:methyltransferase activity"/>
    <property type="evidence" value="ECO:0007669"/>
    <property type="project" value="InterPro"/>
</dbReference>
<keyword evidence="3" id="KW-0862">Zinc</keyword>
<gene>
    <name evidence="5" type="ORF">Cgig2_000823</name>
</gene>
<comment type="caution">
    <text evidence="5">The sequence shown here is derived from an EMBL/GenBank/DDBJ whole genome shotgun (WGS) entry which is preliminary data.</text>
</comment>
<evidence type="ECO:0000259" key="4">
    <source>
        <dbReference type="Pfam" id="PF01753"/>
    </source>
</evidence>